<dbReference type="OrthoDB" id="1738692at2759"/>
<evidence type="ECO:0000259" key="4">
    <source>
        <dbReference type="PROSITE" id="PS51082"/>
    </source>
</evidence>
<evidence type="ECO:0000256" key="3">
    <source>
        <dbReference type="SAM" id="MobiDB-lite"/>
    </source>
</evidence>
<feature type="compositionally biased region" description="Basic and acidic residues" evidence="3">
    <location>
        <begin position="282"/>
        <end position="306"/>
    </location>
</feature>
<evidence type="ECO:0000313" key="5">
    <source>
        <dbReference type="EMBL" id="CAA3018376.1"/>
    </source>
</evidence>
<reference evidence="5 6" key="1">
    <citation type="submission" date="2019-12" db="EMBL/GenBank/DDBJ databases">
        <authorList>
            <person name="Alioto T."/>
            <person name="Alioto T."/>
            <person name="Gomez Garrido J."/>
        </authorList>
    </citation>
    <scope>NUCLEOTIDE SEQUENCE [LARGE SCALE GENOMIC DNA]</scope>
</reference>
<feature type="region of interest" description="Disordered" evidence="3">
    <location>
        <begin position="333"/>
        <end position="361"/>
    </location>
</feature>
<dbReference type="GO" id="GO:0034237">
    <property type="term" value="F:protein kinase A regulatory subunit binding"/>
    <property type="evidence" value="ECO:0007669"/>
    <property type="project" value="TreeGrafter"/>
</dbReference>
<dbReference type="PANTHER" id="PTHR12902">
    <property type="entry name" value="WASP-1"/>
    <property type="match status" value="1"/>
</dbReference>
<keyword evidence="6" id="KW-1185">Reference proteome</keyword>
<protein>
    <recommendedName>
        <fullName evidence="2">Protein SCAR</fullName>
    </recommendedName>
    <alternativeName>
        <fullName evidence="2">Protein WAVE</fullName>
    </alternativeName>
</protein>
<comment type="similarity">
    <text evidence="1 2">Belongs to the SCAR/WAVE family.</text>
</comment>
<comment type="subcellular location">
    <subcellularLocation>
        <location evidence="2">Cytoplasm</location>
        <location evidence="2">Cytoskeleton</location>
    </subcellularLocation>
</comment>
<dbReference type="GO" id="GO:0005856">
    <property type="term" value="C:cytoskeleton"/>
    <property type="evidence" value="ECO:0007669"/>
    <property type="project" value="UniProtKB-SubCell"/>
</dbReference>
<feature type="domain" description="WH2" evidence="4">
    <location>
        <begin position="393"/>
        <end position="411"/>
    </location>
</feature>
<accession>A0A8S0UJH1</accession>
<dbReference type="GO" id="GO:0030036">
    <property type="term" value="P:actin cytoskeleton organization"/>
    <property type="evidence" value="ECO:0007669"/>
    <property type="project" value="UniProtKB-UniRule"/>
</dbReference>
<dbReference type="Proteomes" id="UP000594638">
    <property type="component" value="Unassembled WGS sequence"/>
</dbReference>
<dbReference type="InterPro" id="IPR028288">
    <property type="entry name" value="SCAR/WAVE_fam"/>
</dbReference>
<dbReference type="Gramene" id="OE9A114727T1">
    <property type="protein sequence ID" value="OE9A114727C1"/>
    <property type="gene ID" value="OE9A114727"/>
</dbReference>
<keyword evidence="2" id="KW-0206">Cytoskeleton</keyword>
<feature type="non-terminal residue" evidence="5">
    <location>
        <position position="1"/>
    </location>
</feature>
<gene>
    <name evidence="5" type="ORF">OLEA9_A114727</name>
</gene>
<proteinExistence type="inferred from homology"/>
<organism evidence="5 6">
    <name type="scientific">Olea europaea subsp. europaea</name>
    <dbReference type="NCBI Taxonomy" id="158383"/>
    <lineage>
        <taxon>Eukaryota</taxon>
        <taxon>Viridiplantae</taxon>
        <taxon>Streptophyta</taxon>
        <taxon>Embryophyta</taxon>
        <taxon>Tracheophyta</taxon>
        <taxon>Spermatophyta</taxon>
        <taxon>Magnoliopsida</taxon>
        <taxon>eudicotyledons</taxon>
        <taxon>Gunneridae</taxon>
        <taxon>Pentapetalae</taxon>
        <taxon>asterids</taxon>
        <taxon>lamiids</taxon>
        <taxon>Lamiales</taxon>
        <taxon>Oleaceae</taxon>
        <taxon>Oleeae</taxon>
        <taxon>Olea</taxon>
    </lineage>
</organism>
<name>A0A8S0UJH1_OLEEU</name>
<keyword evidence="2" id="KW-0963">Cytoplasm</keyword>
<comment type="caution">
    <text evidence="5">The sequence shown here is derived from an EMBL/GenBank/DDBJ whole genome shotgun (WGS) entry which is preliminary data.</text>
</comment>
<feature type="region of interest" description="Disordered" evidence="3">
    <location>
        <begin position="132"/>
        <end position="151"/>
    </location>
</feature>
<keyword evidence="2" id="KW-0009">Actin-binding</keyword>
<dbReference type="InterPro" id="IPR003124">
    <property type="entry name" value="WH2_dom"/>
</dbReference>
<dbReference type="PROSITE" id="PS51082">
    <property type="entry name" value="WH2"/>
    <property type="match status" value="1"/>
</dbReference>
<sequence length="455" mass="49158">LDEVDSEADQSVAVVMATTDNNSNIDGLKVGEINLSTDLIGKGATCITFSPDPTSLNEVQVQLDEMDSVADQSGAMVMDAVAGPDNDSNGDNVCSSVDLKKLQEAYACSSGNLDQNEFKIEMKCLPDNHKDSGLGKGVGQQEAAPSGSDSVLCSSPVEYDLVNAAPTQSSLEQNGLLAIEQESCRQGGLIDHTEDASTLHVHHDAEETIVEETIKLLPSQSDKDDFQDTVEENLEEGSVLQSRLTSFSQETSVDRASTNNICLTHELIGPLHQVAAEISSKEEVTPEISSKEEVAPEISSKEEKVECSSSSMEANPTRPEEVKFLPKMPVLVMPSSEGETTSPTLEDGIANGSRTMKQPRPRNPLIDAVMARDRSKLRKATERIRPQIQKVDERDSLLEQIRTKSFNLKPAVASRPSIQGPNTNLKVAAILEKANAIRQAFTGSDDDDEDSWSDS</sequence>
<dbReference type="Gene3D" id="6.10.280.150">
    <property type="match status" value="1"/>
</dbReference>
<feature type="region of interest" description="Disordered" evidence="3">
    <location>
        <begin position="282"/>
        <end position="318"/>
    </location>
</feature>
<dbReference type="GO" id="GO:2000601">
    <property type="term" value="P:positive regulation of Arp2/3 complex-mediated actin nucleation"/>
    <property type="evidence" value="ECO:0007669"/>
    <property type="project" value="TreeGrafter"/>
</dbReference>
<evidence type="ECO:0000313" key="6">
    <source>
        <dbReference type="Proteomes" id="UP000594638"/>
    </source>
</evidence>
<evidence type="ECO:0000256" key="1">
    <source>
        <dbReference type="ARBA" id="ARBA00006993"/>
    </source>
</evidence>
<comment type="function">
    <text evidence="2">Involved in regulation of actin and microtubule organization. Part of a WAVE complex that activates the Arp2/3 complex.</text>
</comment>
<evidence type="ECO:0000256" key="2">
    <source>
        <dbReference type="RuleBase" id="RU367034"/>
    </source>
</evidence>
<dbReference type="PANTHER" id="PTHR12902:SF1">
    <property type="entry name" value="WISKOTT-ALDRICH SYNDROME PROTEIN FAMILY MEMBER"/>
    <property type="match status" value="1"/>
</dbReference>
<dbReference type="EMBL" id="CACTIH010007828">
    <property type="protein sequence ID" value="CAA3018376.1"/>
    <property type="molecule type" value="Genomic_DNA"/>
</dbReference>
<dbReference type="GO" id="GO:0071933">
    <property type="term" value="F:Arp2/3 complex binding"/>
    <property type="evidence" value="ECO:0007669"/>
    <property type="project" value="TreeGrafter"/>
</dbReference>
<dbReference type="AlphaFoldDB" id="A0A8S0UJH1"/>
<dbReference type="GO" id="GO:0003779">
    <property type="term" value="F:actin binding"/>
    <property type="evidence" value="ECO:0007669"/>
    <property type="project" value="UniProtKB-UniRule"/>
</dbReference>